<dbReference type="Ensembl" id="ENSVKKT00000024678.1">
    <property type="protein sequence ID" value="ENSVKKP00000024090.1"/>
    <property type="gene ID" value="ENSVKKG00000015898.1"/>
</dbReference>
<dbReference type="PROSITE" id="PS50004">
    <property type="entry name" value="C2"/>
    <property type="match status" value="1"/>
</dbReference>
<evidence type="ECO:0000256" key="1">
    <source>
        <dbReference type="SAM" id="Phobius"/>
    </source>
</evidence>
<dbReference type="GO" id="GO:0070382">
    <property type="term" value="C:exocytic vesicle"/>
    <property type="evidence" value="ECO:0007669"/>
    <property type="project" value="TreeGrafter"/>
</dbReference>
<dbReference type="PANTHER" id="PTHR45716:SF6">
    <property type="entry name" value="SYNAPTOTAGMIN-LIKE PROTEIN 5"/>
    <property type="match status" value="1"/>
</dbReference>
<dbReference type="InterPro" id="IPR035892">
    <property type="entry name" value="C2_domain_sf"/>
</dbReference>
<feature type="transmembrane region" description="Helical" evidence="1">
    <location>
        <begin position="6"/>
        <end position="26"/>
    </location>
</feature>
<accession>A0A8D2LL03</accession>
<keyword evidence="1" id="KW-0812">Transmembrane</keyword>
<sequence>SVLHLIWWILLMVYYLINSYVKVYLLPDKSRQSKRKTKIKSNSTNPEFNETLKVRTGTDHTQLETRTLQLSVWHYDRFGHNSFLGEVEIPLDSWNFENEADEKICMVHFTYLQSAKERYIYLRLCSDLLHPFRWKL</sequence>
<dbReference type="GO" id="GO:0005886">
    <property type="term" value="C:plasma membrane"/>
    <property type="evidence" value="ECO:0007669"/>
    <property type="project" value="TreeGrafter"/>
</dbReference>
<organism evidence="3 4">
    <name type="scientific">Varanus komodoensis</name>
    <name type="common">Komodo dragon</name>
    <dbReference type="NCBI Taxonomy" id="61221"/>
    <lineage>
        <taxon>Eukaryota</taxon>
        <taxon>Metazoa</taxon>
        <taxon>Chordata</taxon>
        <taxon>Craniata</taxon>
        <taxon>Vertebrata</taxon>
        <taxon>Euteleostomi</taxon>
        <taxon>Lepidosauria</taxon>
        <taxon>Squamata</taxon>
        <taxon>Bifurcata</taxon>
        <taxon>Unidentata</taxon>
        <taxon>Episquamata</taxon>
        <taxon>Toxicofera</taxon>
        <taxon>Anguimorpha</taxon>
        <taxon>Paleoanguimorpha</taxon>
        <taxon>Varanoidea</taxon>
        <taxon>Varanidae</taxon>
        <taxon>Varanus</taxon>
    </lineage>
</organism>
<dbReference type="SUPFAM" id="SSF49562">
    <property type="entry name" value="C2 domain (Calcium/lipid-binding domain, CaLB)"/>
    <property type="match status" value="1"/>
</dbReference>
<dbReference type="Proteomes" id="UP000694545">
    <property type="component" value="Unplaced"/>
</dbReference>
<keyword evidence="1" id="KW-1133">Transmembrane helix</keyword>
<evidence type="ECO:0000259" key="2">
    <source>
        <dbReference type="PROSITE" id="PS50004"/>
    </source>
</evidence>
<dbReference type="Pfam" id="PF00168">
    <property type="entry name" value="C2"/>
    <property type="match status" value="1"/>
</dbReference>
<protein>
    <submittedName>
        <fullName evidence="3">Synaptotagmin like 5</fullName>
    </submittedName>
</protein>
<dbReference type="Gene3D" id="2.60.40.150">
    <property type="entry name" value="C2 domain"/>
    <property type="match status" value="1"/>
</dbReference>
<reference evidence="3" key="2">
    <citation type="submission" date="2025-09" db="UniProtKB">
        <authorList>
            <consortium name="Ensembl"/>
        </authorList>
    </citation>
    <scope>IDENTIFICATION</scope>
</reference>
<dbReference type="PANTHER" id="PTHR45716">
    <property type="entry name" value="BITESIZE, ISOFORM I"/>
    <property type="match status" value="1"/>
</dbReference>
<evidence type="ECO:0000313" key="3">
    <source>
        <dbReference type="Ensembl" id="ENSVKKP00000024090.1"/>
    </source>
</evidence>
<proteinExistence type="predicted"/>
<reference evidence="3" key="1">
    <citation type="submission" date="2025-08" db="UniProtKB">
        <authorList>
            <consortium name="Ensembl"/>
        </authorList>
    </citation>
    <scope>IDENTIFICATION</scope>
</reference>
<name>A0A8D2LL03_VARKO</name>
<dbReference type="SMART" id="SM00239">
    <property type="entry name" value="C2"/>
    <property type="match status" value="1"/>
</dbReference>
<dbReference type="GO" id="GO:0042043">
    <property type="term" value="F:neurexin family protein binding"/>
    <property type="evidence" value="ECO:0007669"/>
    <property type="project" value="TreeGrafter"/>
</dbReference>
<dbReference type="InterPro" id="IPR000008">
    <property type="entry name" value="C2_dom"/>
</dbReference>
<keyword evidence="1" id="KW-0472">Membrane</keyword>
<feature type="domain" description="C2" evidence="2">
    <location>
        <begin position="1"/>
        <end position="104"/>
    </location>
</feature>
<dbReference type="GO" id="GO:0006887">
    <property type="term" value="P:exocytosis"/>
    <property type="evidence" value="ECO:0007669"/>
    <property type="project" value="TreeGrafter"/>
</dbReference>
<keyword evidence="4" id="KW-1185">Reference proteome</keyword>
<dbReference type="AlphaFoldDB" id="A0A8D2LL03"/>
<evidence type="ECO:0000313" key="4">
    <source>
        <dbReference type="Proteomes" id="UP000694545"/>
    </source>
</evidence>